<dbReference type="EMBL" id="JBHMAS010000002">
    <property type="protein sequence ID" value="MFB9778170.1"/>
    <property type="molecule type" value="Genomic_DNA"/>
</dbReference>
<evidence type="ECO:0000256" key="3">
    <source>
        <dbReference type="ARBA" id="ARBA00023027"/>
    </source>
</evidence>
<evidence type="ECO:0000259" key="5">
    <source>
        <dbReference type="Pfam" id="PF25137"/>
    </source>
</evidence>
<dbReference type="SUPFAM" id="SSF56796">
    <property type="entry name" value="Dehydroquinate synthase-like"/>
    <property type="match status" value="1"/>
</dbReference>
<protein>
    <submittedName>
        <fullName evidence="6">Iron-containing alcohol dehydrogenase</fullName>
        <ecNumber evidence="6">1.14.11.-</ecNumber>
    </submittedName>
</protein>
<evidence type="ECO:0000313" key="7">
    <source>
        <dbReference type="Proteomes" id="UP001589587"/>
    </source>
</evidence>
<dbReference type="PANTHER" id="PTHR11496:SF102">
    <property type="entry name" value="ALCOHOL DEHYDROGENASE 4"/>
    <property type="match status" value="1"/>
</dbReference>
<name>A0ABV5X6U6_9NOCA</name>
<evidence type="ECO:0000256" key="2">
    <source>
        <dbReference type="ARBA" id="ARBA00023002"/>
    </source>
</evidence>
<evidence type="ECO:0000313" key="6">
    <source>
        <dbReference type="EMBL" id="MFB9778170.1"/>
    </source>
</evidence>
<dbReference type="Gene3D" id="1.20.1090.10">
    <property type="entry name" value="Dehydroquinate synthase-like - alpha domain"/>
    <property type="match status" value="1"/>
</dbReference>
<dbReference type="GO" id="GO:0016491">
    <property type="term" value="F:oxidoreductase activity"/>
    <property type="evidence" value="ECO:0007669"/>
    <property type="project" value="UniProtKB-KW"/>
</dbReference>
<sequence>MPTTNAIVYGKDALGALPDVMARKGASRALVMMSGSLAGSSAEQELRVHLGNTVAEVFSATPQHVPREAVLAAADIARSRNVDCVISVGGGTQIDAAKAVAMCLAADVTDDAGFDRHRIRFTYPNTFVVPQVPDAVVPHFAIPTTLSGAENTDLVGITDMRTREKHTYRSPLLAPTAVVLDPAMTTTTPDWLWGASGIRAVDHAVESILSAGSTPVSDALCTEALELLNTNLAHSVRNPRDTDARLQCLLGAWLASFAITNSGVGLSHAIGHQLAAEFDITHGVTSAIMLPHVIAFNARSIQEKAQRIASAFGRTIHPGITAADAAHDAVRELVTSVGVPATISCAGGRRDALPAIAAHVMLDHTISANPRPITESDILRLLEAAW</sequence>
<dbReference type="InterPro" id="IPR001670">
    <property type="entry name" value="ADH_Fe/GldA"/>
</dbReference>
<dbReference type="CDD" id="cd08192">
    <property type="entry name" value="MAR-like"/>
    <property type="match status" value="1"/>
</dbReference>
<accession>A0ABV5X6U6</accession>
<dbReference type="Gene3D" id="3.40.50.1970">
    <property type="match status" value="1"/>
</dbReference>
<comment type="similarity">
    <text evidence="1">Belongs to the iron-containing alcohol dehydrogenase family.</text>
</comment>
<comment type="caution">
    <text evidence="6">The sequence shown here is derived from an EMBL/GenBank/DDBJ whole genome shotgun (WGS) entry which is preliminary data.</text>
</comment>
<dbReference type="PANTHER" id="PTHR11496">
    <property type="entry name" value="ALCOHOL DEHYDROGENASE"/>
    <property type="match status" value="1"/>
</dbReference>
<evidence type="ECO:0000256" key="1">
    <source>
        <dbReference type="ARBA" id="ARBA00007358"/>
    </source>
</evidence>
<dbReference type="Proteomes" id="UP001589587">
    <property type="component" value="Unassembled WGS sequence"/>
</dbReference>
<dbReference type="PROSITE" id="PS00060">
    <property type="entry name" value="ADH_IRON_2"/>
    <property type="match status" value="1"/>
</dbReference>
<dbReference type="EC" id="1.14.11.-" evidence="6"/>
<keyword evidence="7" id="KW-1185">Reference proteome</keyword>
<dbReference type="InterPro" id="IPR039697">
    <property type="entry name" value="Alcohol_dehydrogenase_Fe"/>
</dbReference>
<dbReference type="InterPro" id="IPR018211">
    <property type="entry name" value="ADH_Fe_CS"/>
</dbReference>
<evidence type="ECO:0000259" key="4">
    <source>
        <dbReference type="Pfam" id="PF00465"/>
    </source>
</evidence>
<dbReference type="RefSeq" id="WP_296556275.1">
    <property type="nucleotide sequence ID" value="NZ_JBHMAS010000002.1"/>
</dbReference>
<proteinExistence type="inferred from homology"/>
<gene>
    <name evidence="6" type="ORF">ACFFQ6_00625</name>
</gene>
<dbReference type="Pfam" id="PF00465">
    <property type="entry name" value="Fe-ADH"/>
    <property type="match status" value="1"/>
</dbReference>
<organism evidence="6 7">
    <name type="scientific">Rhodococcus baikonurensis</name>
    <dbReference type="NCBI Taxonomy" id="172041"/>
    <lineage>
        <taxon>Bacteria</taxon>
        <taxon>Bacillati</taxon>
        <taxon>Actinomycetota</taxon>
        <taxon>Actinomycetes</taxon>
        <taxon>Mycobacteriales</taxon>
        <taxon>Nocardiaceae</taxon>
        <taxon>Rhodococcus</taxon>
        <taxon>Rhodococcus erythropolis group</taxon>
    </lineage>
</organism>
<keyword evidence="2 6" id="KW-0560">Oxidoreductase</keyword>
<dbReference type="Pfam" id="PF25137">
    <property type="entry name" value="ADH_Fe_C"/>
    <property type="match status" value="1"/>
</dbReference>
<reference evidence="6 7" key="1">
    <citation type="submission" date="2024-09" db="EMBL/GenBank/DDBJ databases">
        <authorList>
            <person name="Sun Q."/>
            <person name="Mori K."/>
        </authorList>
    </citation>
    <scope>NUCLEOTIDE SEQUENCE [LARGE SCALE GENOMIC DNA]</scope>
    <source>
        <strain evidence="6 7">JCM 11411</strain>
    </source>
</reference>
<keyword evidence="3" id="KW-0520">NAD</keyword>
<feature type="domain" description="Alcohol dehydrogenase iron-type/glycerol dehydrogenase GldA" evidence="4">
    <location>
        <begin position="6"/>
        <end position="182"/>
    </location>
</feature>
<feature type="domain" description="Fe-containing alcohol dehydrogenase-like C-terminal" evidence="5">
    <location>
        <begin position="195"/>
        <end position="386"/>
    </location>
</feature>
<dbReference type="InterPro" id="IPR056798">
    <property type="entry name" value="ADH_Fe_C"/>
</dbReference>